<feature type="region of interest" description="Disordered" evidence="1">
    <location>
        <begin position="1"/>
        <end position="38"/>
    </location>
</feature>
<evidence type="ECO:0000313" key="3">
    <source>
        <dbReference type="Proteomes" id="UP000036947"/>
    </source>
</evidence>
<name>A0A0L0NB57_TOLOC</name>
<dbReference type="OrthoDB" id="2290255at2759"/>
<dbReference type="PANTHER" id="PTHR39477:SF1">
    <property type="entry name" value="BETA-FLANKING PROTEIN"/>
    <property type="match status" value="1"/>
</dbReference>
<dbReference type="PANTHER" id="PTHR39477">
    <property type="entry name" value="CHROMOSOME 8, WHOLE GENOME SHOTGUN SEQUENCE"/>
    <property type="match status" value="1"/>
</dbReference>
<accession>A0A0L0NB57</accession>
<protein>
    <submittedName>
        <fullName evidence="2">Uncharacterized protein</fullName>
    </submittedName>
</protein>
<feature type="compositionally biased region" description="Pro residues" evidence="1">
    <location>
        <begin position="1"/>
        <end position="10"/>
    </location>
</feature>
<keyword evidence="3" id="KW-1185">Reference proteome</keyword>
<organism evidence="2 3">
    <name type="scientific">Tolypocladium ophioglossoides (strain CBS 100239)</name>
    <name type="common">Snaketongue truffleclub</name>
    <name type="synonym">Elaphocordyceps ophioglossoides</name>
    <dbReference type="NCBI Taxonomy" id="1163406"/>
    <lineage>
        <taxon>Eukaryota</taxon>
        <taxon>Fungi</taxon>
        <taxon>Dikarya</taxon>
        <taxon>Ascomycota</taxon>
        <taxon>Pezizomycotina</taxon>
        <taxon>Sordariomycetes</taxon>
        <taxon>Hypocreomycetidae</taxon>
        <taxon>Hypocreales</taxon>
        <taxon>Ophiocordycipitaceae</taxon>
        <taxon>Tolypocladium</taxon>
    </lineage>
</organism>
<dbReference type="AlphaFoldDB" id="A0A0L0NB57"/>
<gene>
    <name evidence="2" type="ORF">TOPH_03943</name>
</gene>
<sequence length="72" mass="7652">MKTASAPPPRLNTNPSGGKQLFDSKAAQGKVIDGASKESTIQKASEMAMKMYFKSQGEQQGGLMGLASKYLQ</sequence>
<evidence type="ECO:0000256" key="1">
    <source>
        <dbReference type="SAM" id="MobiDB-lite"/>
    </source>
</evidence>
<dbReference type="Proteomes" id="UP000036947">
    <property type="component" value="Unassembled WGS sequence"/>
</dbReference>
<evidence type="ECO:0000313" key="2">
    <source>
        <dbReference type="EMBL" id="KND91219.1"/>
    </source>
</evidence>
<proteinExistence type="predicted"/>
<dbReference type="EMBL" id="LFRF01000009">
    <property type="protein sequence ID" value="KND91219.1"/>
    <property type="molecule type" value="Genomic_DNA"/>
</dbReference>
<reference evidence="2 3" key="1">
    <citation type="journal article" date="2015" name="BMC Genomics">
        <title>The genome of the truffle-parasite Tolypocladium ophioglossoides and the evolution of antifungal peptaibiotics.</title>
        <authorList>
            <person name="Quandt C.A."/>
            <person name="Bushley K.E."/>
            <person name="Spatafora J.W."/>
        </authorList>
    </citation>
    <scope>NUCLEOTIDE SEQUENCE [LARGE SCALE GENOMIC DNA]</scope>
    <source>
        <strain evidence="2 3">CBS 100239</strain>
    </source>
</reference>
<dbReference type="STRING" id="1163406.A0A0L0NB57"/>
<comment type="caution">
    <text evidence="2">The sequence shown here is derived from an EMBL/GenBank/DDBJ whole genome shotgun (WGS) entry which is preliminary data.</text>
</comment>